<sequence>MCSKAPKTAMTLDVTVLPGSRFPPAMVHAPLQKLVRDKI</sequence>
<organism evidence="1 2">
    <name type="scientific">Corynebacterium ammoniagenes DSM 20306</name>
    <dbReference type="NCBI Taxonomy" id="649754"/>
    <lineage>
        <taxon>Bacteria</taxon>
        <taxon>Bacillati</taxon>
        <taxon>Actinomycetota</taxon>
        <taxon>Actinomycetes</taxon>
        <taxon>Mycobacteriales</taxon>
        <taxon>Corynebacteriaceae</taxon>
        <taxon>Corynebacterium</taxon>
    </lineage>
</organism>
<keyword evidence="2" id="KW-1185">Reference proteome</keyword>
<gene>
    <name evidence="1" type="ORF">HMPREF0281_00517</name>
</gene>
<comment type="caution">
    <text evidence="1">The sequence shown here is derived from an EMBL/GenBank/DDBJ whole genome shotgun (WGS) entry which is preliminary data.</text>
</comment>
<protein>
    <submittedName>
        <fullName evidence="1">Uncharacterized protein</fullName>
    </submittedName>
</protein>
<accession>A0ABP2IHL3</accession>
<evidence type="ECO:0000313" key="1">
    <source>
        <dbReference type="EMBL" id="EFG82141.1"/>
    </source>
</evidence>
<reference evidence="1 2" key="1">
    <citation type="submission" date="2010-04" db="EMBL/GenBank/DDBJ databases">
        <authorList>
            <person name="Weinstock G."/>
            <person name="Sodergren E."/>
            <person name="Clifton S."/>
            <person name="Fulton L."/>
            <person name="Fulton B."/>
            <person name="Courtney L."/>
            <person name="Fronick C."/>
            <person name="Harrison M."/>
            <person name="Strong C."/>
            <person name="Farmer C."/>
            <person name="Delahaunty K."/>
            <person name="Markovic C."/>
            <person name="Hall O."/>
            <person name="Minx P."/>
            <person name="Tomlinson C."/>
            <person name="Mitreva M."/>
            <person name="Hou S."/>
            <person name="Wollam A."/>
            <person name="Pepin K.H."/>
            <person name="Johnson M."/>
            <person name="Bhonagiri V."/>
            <person name="Zhang X."/>
            <person name="Suruliraj S."/>
            <person name="Warren W."/>
            <person name="Chinwalla A."/>
            <person name="Mardis E.R."/>
            <person name="Wilson R.K."/>
        </authorList>
    </citation>
    <scope>NUCLEOTIDE SEQUENCE [LARGE SCALE GENOMIC DNA]</scope>
    <source>
        <strain evidence="1 2">DSM 20306</strain>
    </source>
</reference>
<evidence type="ECO:0000313" key="2">
    <source>
        <dbReference type="Proteomes" id="UP000006015"/>
    </source>
</evidence>
<dbReference type="EMBL" id="ADNS01000003">
    <property type="protein sequence ID" value="EFG82141.1"/>
    <property type="molecule type" value="Genomic_DNA"/>
</dbReference>
<name>A0ABP2IHL3_CORAM</name>
<proteinExistence type="predicted"/>
<dbReference type="Proteomes" id="UP000006015">
    <property type="component" value="Unassembled WGS sequence"/>
</dbReference>